<evidence type="ECO:0008006" key="4">
    <source>
        <dbReference type="Google" id="ProtNLM"/>
    </source>
</evidence>
<feature type="region of interest" description="Disordered" evidence="1">
    <location>
        <begin position="128"/>
        <end position="190"/>
    </location>
</feature>
<reference evidence="2 3" key="1">
    <citation type="submission" date="2022-01" db="EMBL/GenBank/DDBJ databases">
        <authorList>
            <person name="Won M."/>
            <person name="Kim S.-J."/>
            <person name="Kwon S.-W."/>
        </authorList>
    </citation>
    <scope>NUCLEOTIDE SEQUENCE [LARGE SCALE GENOMIC DNA]</scope>
    <source>
        <strain evidence="2 3">KCTC 23505</strain>
    </source>
</reference>
<dbReference type="Proteomes" id="UP001521209">
    <property type="component" value="Unassembled WGS sequence"/>
</dbReference>
<accession>A0ABS9E0A7</accession>
<evidence type="ECO:0000313" key="2">
    <source>
        <dbReference type="EMBL" id="MCF3947825.1"/>
    </source>
</evidence>
<keyword evidence="3" id="KW-1185">Reference proteome</keyword>
<sequence>MTTELRCRHQLYLAEDVSRKLEALAAKPGASKSAILADAVKAWLARRGHQELDDRFALRLERISTQLGRIERDQQIVMESLALFIRYQLTINAPLPEPDHAARAVGRDRFAAFIDRVGRQIAVGGRTLARAEATDREDDGQTQKQGSRQGNGQGQGQGQHQAQDPAQGQRPVQDPGPRSRPGPGRDWGKP</sequence>
<organism evidence="2 3">
    <name type="scientific">Acidiphilium iwatense</name>
    <dbReference type="NCBI Taxonomy" id="768198"/>
    <lineage>
        <taxon>Bacteria</taxon>
        <taxon>Pseudomonadati</taxon>
        <taxon>Pseudomonadota</taxon>
        <taxon>Alphaproteobacteria</taxon>
        <taxon>Acetobacterales</taxon>
        <taxon>Acidocellaceae</taxon>
        <taxon>Acidiphilium</taxon>
    </lineage>
</organism>
<evidence type="ECO:0000256" key="1">
    <source>
        <dbReference type="SAM" id="MobiDB-lite"/>
    </source>
</evidence>
<dbReference type="EMBL" id="JAKGBZ010000031">
    <property type="protein sequence ID" value="MCF3947825.1"/>
    <property type="molecule type" value="Genomic_DNA"/>
</dbReference>
<dbReference type="RefSeq" id="WP_235705100.1">
    <property type="nucleotide sequence ID" value="NZ_JAKGBZ010000031.1"/>
</dbReference>
<protein>
    <recommendedName>
        <fullName evidence="4">CopG family transcriptional regulator</fullName>
    </recommendedName>
</protein>
<proteinExistence type="predicted"/>
<gene>
    <name evidence="2" type="ORF">L2A60_14180</name>
</gene>
<name>A0ABS9E0A7_9PROT</name>
<evidence type="ECO:0000313" key="3">
    <source>
        <dbReference type="Proteomes" id="UP001521209"/>
    </source>
</evidence>
<feature type="compositionally biased region" description="Low complexity" evidence="1">
    <location>
        <begin position="158"/>
        <end position="184"/>
    </location>
</feature>
<comment type="caution">
    <text evidence="2">The sequence shown here is derived from an EMBL/GenBank/DDBJ whole genome shotgun (WGS) entry which is preliminary data.</text>
</comment>